<dbReference type="PRINTS" id="PR01467">
    <property type="entry name" value="ARGREPRESSOR"/>
</dbReference>
<dbReference type="UniPathway" id="UPA00068"/>
<dbReference type="GO" id="GO:0003700">
    <property type="term" value="F:DNA-binding transcription factor activity"/>
    <property type="evidence" value="ECO:0007669"/>
    <property type="project" value="UniProtKB-UniRule"/>
</dbReference>
<dbReference type="Pfam" id="PF02863">
    <property type="entry name" value="Arg_repressor_C"/>
    <property type="match status" value="1"/>
</dbReference>
<keyword evidence="11" id="KW-1185">Reference proteome</keyword>
<accession>A0A0D2K599</accession>
<name>A0A0D2K599_9BACT</name>
<gene>
    <name evidence="7" type="primary">argR</name>
    <name evidence="10" type="ORF">J120_00350</name>
</gene>
<evidence type="ECO:0000256" key="5">
    <source>
        <dbReference type="ARBA" id="ARBA00023125"/>
    </source>
</evidence>
<dbReference type="InterPro" id="IPR020900">
    <property type="entry name" value="Arg_repress_DNA-bd"/>
</dbReference>
<dbReference type="InterPro" id="IPR036388">
    <property type="entry name" value="WH-like_DNA-bd_sf"/>
</dbReference>
<dbReference type="InterPro" id="IPR001669">
    <property type="entry name" value="Arg_repress"/>
</dbReference>
<evidence type="ECO:0000313" key="11">
    <source>
        <dbReference type="Proteomes" id="UP000032214"/>
    </source>
</evidence>
<comment type="pathway">
    <text evidence="7">Amino-acid biosynthesis; L-arginine biosynthesis [regulation].</text>
</comment>
<keyword evidence="7" id="KW-0055">Arginine biosynthesis</keyword>
<feature type="domain" description="Arginine repressor DNA-binding" evidence="8">
    <location>
        <begin position="2"/>
        <end position="66"/>
    </location>
</feature>
<dbReference type="SUPFAM" id="SSF46785">
    <property type="entry name" value="Winged helix' DNA-binding domain"/>
    <property type="match status" value="1"/>
</dbReference>
<evidence type="ECO:0000256" key="4">
    <source>
        <dbReference type="ARBA" id="ARBA00023015"/>
    </source>
</evidence>
<dbReference type="Gene3D" id="3.30.1360.40">
    <property type="match status" value="1"/>
</dbReference>
<dbReference type="InterPro" id="IPR020899">
    <property type="entry name" value="Arg_repress_C"/>
</dbReference>
<dbReference type="GO" id="GO:0003677">
    <property type="term" value="F:DNA binding"/>
    <property type="evidence" value="ECO:0007669"/>
    <property type="project" value="UniProtKB-KW"/>
</dbReference>
<dbReference type="AlphaFoldDB" id="A0A0D2K599"/>
<evidence type="ECO:0000256" key="6">
    <source>
        <dbReference type="ARBA" id="ARBA00023163"/>
    </source>
</evidence>
<evidence type="ECO:0000256" key="2">
    <source>
        <dbReference type="ARBA" id="ARBA00008316"/>
    </source>
</evidence>
<sequence>MQPEKRRQLIAYLIRHHFVEDQESLVYLLKEQYQLDIAQSIISRDLQYLKAVKVTQGGRRIYQIPAIDVQEQIVQLAVASIEHNQTLVVIKTRPGLADAVAEFFDTQKIPRILATLAGENTVLIIPTDITQTALLADELKIKYTNLPDKGYVHE</sequence>
<keyword evidence="7" id="KW-0678">Repressor</keyword>
<dbReference type="GO" id="GO:0034618">
    <property type="term" value="F:arginine binding"/>
    <property type="evidence" value="ECO:0007669"/>
    <property type="project" value="InterPro"/>
</dbReference>
<dbReference type="SUPFAM" id="SSF55252">
    <property type="entry name" value="C-terminal domain of arginine repressor"/>
    <property type="match status" value="1"/>
</dbReference>
<dbReference type="InterPro" id="IPR036390">
    <property type="entry name" value="WH_DNA-bd_sf"/>
</dbReference>
<evidence type="ECO:0000259" key="9">
    <source>
        <dbReference type="Pfam" id="PF02863"/>
    </source>
</evidence>
<evidence type="ECO:0000313" key="10">
    <source>
        <dbReference type="EMBL" id="KIX85422.1"/>
    </source>
</evidence>
<dbReference type="GO" id="GO:1900079">
    <property type="term" value="P:regulation of arginine biosynthetic process"/>
    <property type="evidence" value="ECO:0007669"/>
    <property type="project" value="UniProtKB-UniRule"/>
</dbReference>
<evidence type="ECO:0000259" key="8">
    <source>
        <dbReference type="Pfam" id="PF01316"/>
    </source>
</evidence>
<keyword evidence="4 7" id="KW-0805">Transcription regulation</keyword>
<comment type="similarity">
    <text evidence="2 7">Belongs to the ArgR family.</text>
</comment>
<dbReference type="GO" id="GO:0006526">
    <property type="term" value="P:L-arginine biosynthetic process"/>
    <property type="evidence" value="ECO:0007669"/>
    <property type="project" value="UniProtKB-UniPathway"/>
</dbReference>
<dbReference type="PANTHER" id="PTHR34471">
    <property type="entry name" value="ARGININE REPRESSOR"/>
    <property type="match status" value="1"/>
</dbReference>
<dbReference type="HAMAP" id="MF_00173">
    <property type="entry name" value="Arg_repressor"/>
    <property type="match status" value="1"/>
</dbReference>
<dbReference type="PANTHER" id="PTHR34471:SF1">
    <property type="entry name" value="ARGININE REPRESSOR"/>
    <property type="match status" value="1"/>
</dbReference>
<dbReference type="InterPro" id="IPR036251">
    <property type="entry name" value="Arg_repress_C_sf"/>
</dbReference>
<keyword evidence="3 7" id="KW-0963">Cytoplasm</keyword>
<comment type="caution">
    <text evidence="10">The sequence shown here is derived from an EMBL/GenBank/DDBJ whole genome shotgun (WGS) entry which is preliminary data.</text>
</comment>
<reference evidence="10 11" key="1">
    <citation type="journal article" date="2013" name="Proc. Natl. Acad. Sci. U.S.A.">
        <title>Candidate phylum TM6 genome recovered from a hospital sink biofilm provides genomic insights into this uncultivated phylum.</title>
        <authorList>
            <person name="McLean J.S."/>
            <person name="Lombardo M.J."/>
            <person name="Badger J.H."/>
            <person name="Edlund A."/>
            <person name="Novotny M."/>
            <person name="Yee-Greenbaum J."/>
            <person name="Vyahhi N."/>
            <person name="Hall A.P."/>
            <person name="Yang Y."/>
            <person name="Dupont C.L."/>
            <person name="Ziegler M.G."/>
            <person name="Chitsaz H."/>
            <person name="Allen A.E."/>
            <person name="Yooseph S."/>
            <person name="Tesler G."/>
            <person name="Pevzner P.A."/>
            <person name="Friedman R.M."/>
            <person name="Nealson K.H."/>
            <person name="Venter J.C."/>
            <person name="Lasken R.S."/>
        </authorList>
    </citation>
    <scope>NUCLEOTIDE SEQUENCE [LARGE SCALE GENOMIC DNA]</scope>
    <source>
        <strain evidence="10 11">TM6SC1</strain>
    </source>
</reference>
<dbReference type="Gene3D" id="1.10.10.10">
    <property type="entry name" value="Winged helix-like DNA-binding domain superfamily/Winged helix DNA-binding domain"/>
    <property type="match status" value="1"/>
</dbReference>
<dbReference type="Pfam" id="PF01316">
    <property type="entry name" value="Arg_repressor"/>
    <property type="match status" value="1"/>
</dbReference>
<keyword evidence="7" id="KW-0028">Amino-acid biosynthesis</keyword>
<dbReference type="GO" id="GO:0051259">
    <property type="term" value="P:protein complex oligomerization"/>
    <property type="evidence" value="ECO:0007669"/>
    <property type="project" value="InterPro"/>
</dbReference>
<comment type="function">
    <text evidence="7">Regulates arginine biosynthesis genes.</text>
</comment>
<comment type="subcellular location">
    <subcellularLocation>
        <location evidence="1 7">Cytoplasm</location>
    </subcellularLocation>
</comment>
<feature type="domain" description="Arginine repressor C-terminal" evidence="9">
    <location>
        <begin position="77"/>
        <end position="140"/>
    </location>
</feature>
<keyword evidence="6 7" id="KW-0804">Transcription</keyword>
<proteinExistence type="inferred from homology"/>
<dbReference type="eggNOG" id="COG1438">
    <property type="taxonomic scope" value="Bacteria"/>
</dbReference>
<dbReference type="STRING" id="1306947.J120_00350"/>
<evidence type="ECO:0000256" key="3">
    <source>
        <dbReference type="ARBA" id="ARBA00022490"/>
    </source>
</evidence>
<organism evidence="10 11">
    <name type="scientific">candidate division TM6 bacterium JCVI TM6SC1</name>
    <dbReference type="NCBI Taxonomy" id="1306947"/>
    <lineage>
        <taxon>Bacteria</taxon>
        <taxon>Candidatus Babelota</taxon>
        <taxon>Vermiphilus</taxon>
    </lineage>
</organism>
<protein>
    <recommendedName>
        <fullName evidence="7">Arginine repressor</fullName>
    </recommendedName>
</protein>
<evidence type="ECO:0000256" key="7">
    <source>
        <dbReference type="HAMAP-Rule" id="MF_00173"/>
    </source>
</evidence>
<keyword evidence="5 7" id="KW-0238">DNA-binding</keyword>
<dbReference type="EMBL" id="ARQD01000001">
    <property type="protein sequence ID" value="KIX85422.1"/>
    <property type="molecule type" value="Genomic_DNA"/>
</dbReference>
<evidence type="ECO:0000256" key="1">
    <source>
        <dbReference type="ARBA" id="ARBA00004496"/>
    </source>
</evidence>
<dbReference type="Proteomes" id="UP000032214">
    <property type="component" value="Unassembled WGS sequence"/>
</dbReference>
<dbReference type="GO" id="GO:0005737">
    <property type="term" value="C:cytoplasm"/>
    <property type="evidence" value="ECO:0007669"/>
    <property type="project" value="UniProtKB-SubCell"/>
</dbReference>